<keyword evidence="1" id="KW-1133">Transmembrane helix</keyword>
<reference evidence="2 3" key="1">
    <citation type="journal article" date="2016" name="Nat. Microbiol.">
        <title>The Mouse Intestinal Bacterial Collection (miBC) provides host-specific insight into cultured diversity and functional potential of the gut microbiota.</title>
        <authorList>
            <person name="Lagkouvardos I."/>
            <person name="Pukall R."/>
            <person name="Abt B."/>
            <person name="Foesel B.U."/>
            <person name="Meier-Kolthoff J.P."/>
            <person name="Kumar N."/>
            <person name="Bresciani A."/>
            <person name="Martinez I."/>
            <person name="Just S."/>
            <person name="Ziegler C."/>
            <person name="Brugiroux S."/>
            <person name="Garzetti D."/>
            <person name="Wenning M."/>
            <person name="Bui T.P."/>
            <person name="Wang J."/>
            <person name="Hugenholtz F."/>
            <person name="Plugge C.M."/>
            <person name="Peterson D.A."/>
            <person name="Hornef M.W."/>
            <person name="Baines J.F."/>
            <person name="Smidt H."/>
            <person name="Walter J."/>
            <person name="Kristiansen K."/>
            <person name="Nielsen H.B."/>
            <person name="Haller D."/>
            <person name="Overmann J."/>
            <person name="Stecher B."/>
            <person name="Clavel T."/>
        </authorList>
    </citation>
    <scope>NUCLEOTIDE SEQUENCE [LARGE SCALE GENOMIC DNA]</scope>
    <source>
        <strain evidence="2 3">DSM 28560</strain>
    </source>
</reference>
<evidence type="ECO:0000256" key="1">
    <source>
        <dbReference type="SAM" id="Phobius"/>
    </source>
</evidence>
<protein>
    <submittedName>
        <fullName evidence="2">Uncharacterized protein</fullName>
    </submittedName>
</protein>
<accession>A0A4R4FC53</accession>
<feature type="transmembrane region" description="Helical" evidence="1">
    <location>
        <begin position="140"/>
        <end position="166"/>
    </location>
</feature>
<keyword evidence="1" id="KW-0812">Transmembrane</keyword>
<feature type="transmembrane region" description="Helical" evidence="1">
    <location>
        <begin position="48"/>
        <end position="68"/>
    </location>
</feature>
<comment type="caution">
    <text evidence="2">The sequence shown here is derived from an EMBL/GenBank/DDBJ whole genome shotgun (WGS) entry which is preliminary data.</text>
</comment>
<dbReference type="Proteomes" id="UP000295710">
    <property type="component" value="Unassembled WGS sequence"/>
</dbReference>
<dbReference type="RefSeq" id="WP_132279082.1">
    <property type="nucleotide sequence ID" value="NZ_JAOBST010000046.1"/>
</dbReference>
<dbReference type="AlphaFoldDB" id="A0A4R4FC53"/>
<feature type="transmembrane region" description="Helical" evidence="1">
    <location>
        <begin position="178"/>
        <end position="198"/>
    </location>
</feature>
<feature type="transmembrane region" description="Helical" evidence="1">
    <location>
        <begin position="80"/>
        <end position="99"/>
    </location>
</feature>
<name>A0A4R4FC53_9FIRM</name>
<feature type="transmembrane region" description="Helical" evidence="1">
    <location>
        <begin position="12"/>
        <end position="36"/>
    </location>
</feature>
<feature type="transmembrane region" description="Helical" evidence="1">
    <location>
        <begin position="218"/>
        <end position="239"/>
    </location>
</feature>
<organism evidence="2 3">
    <name type="scientific">Extibacter muris</name>
    <dbReference type="NCBI Taxonomy" id="1796622"/>
    <lineage>
        <taxon>Bacteria</taxon>
        <taxon>Bacillati</taxon>
        <taxon>Bacillota</taxon>
        <taxon>Clostridia</taxon>
        <taxon>Lachnospirales</taxon>
        <taxon>Lachnospiraceae</taxon>
        <taxon>Extibacter</taxon>
    </lineage>
</organism>
<proteinExistence type="predicted"/>
<evidence type="ECO:0000313" key="2">
    <source>
        <dbReference type="EMBL" id="TDA21055.1"/>
    </source>
</evidence>
<keyword evidence="1" id="KW-0472">Membrane</keyword>
<evidence type="ECO:0000313" key="3">
    <source>
        <dbReference type="Proteomes" id="UP000295710"/>
    </source>
</evidence>
<dbReference type="EMBL" id="SMMX01000012">
    <property type="protein sequence ID" value="TDA21055.1"/>
    <property type="molecule type" value="Genomic_DNA"/>
</dbReference>
<gene>
    <name evidence="2" type="ORF">E1963_13985</name>
</gene>
<sequence length="245" mass="27102">MKKALKYQLSELKLVFICYFAILLFIFAAGFIGLSIVKINIGSGSVSIGMSGAFVCLITGISIFSEHFLMLMQNGFSRIIYFKSSLCTIGIFSVVFAVAEGLMTKLIQVTALSYKNIEVNTSIQMIFPSLHEKLDGTAGFLMNMLLTALMTGCLFLLGYLVAGIFYRLPKHFKTPFAICLPVTLFVILPLICGLFPSAWNTFVDILLTVMGINSNNLILTFLFFIITFILLSAVSFSIVRRAEVK</sequence>
<keyword evidence="3" id="KW-1185">Reference proteome</keyword>